<evidence type="ECO:0000256" key="1">
    <source>
        <dbReference type="ARBA" id="ARBA00006479"/>
    </source>
</evidence>
<dbReference type="PROSITE" id="PS01125">
    <property type="entry name" value="ROK"/>
    <property type="match status" value="1"/>
</dbReference>
<evidence type="ECO:0000313" key="10">
    <source>
        <dbReference type="Proteomes" id="UP000617979"/>
    </source>
</evidence>
<dbReference type="Proteomes" id="UP000617979">
    <property type="component" value="Unassembled WGS sequence"/>
</dbReference>
<accession>A0ABQ1GJI5</accession>
<protein>
    <recommendedName>
        <fullName evidence="3">Glucokinase</fullName>
        <ecNumber evidence="2">2.7.1.2</ecNumber>
    </recommendedName>
    <alternativeName>
        <fullName evidence="8">Glucose kinase</fullName>
    </alternativeName>
</protein>
<evidence type="ECO:0000256" key="8">
    <source>
        <dbReference type="ARBA" id="ARBA00032386"/>
    </source>
</evidence>
<dbReference type="EC" id="2.7.1.2" evidence="2"/>
<keyword evidence="7" id="KW-0067">ATP-binding</keyword>
<gene>
    <name evidence="9" type="ORF">GCM10007416_17490</name>
</gene>
<dbReference type="PANTHER" id="PTHR18964">
    <property type="entry name" value="ROK (REPRESSOR, ORF, KINASE) FAMILY"/>
    <property type="match status" value="1"/>
</dbReference>
<evidence type="ECO:0000256" key="4">
    <source>
        <dbReference type="ARBA" id="ARBA00022679"/>
    </source>
</evidence>
<evidence type="ECO:0000256" key="6">
    <source>
        <dbReference type="ARBA" id="ARBA00022777"/>
    </source>
</evidence>
<dbReference type="Pfam" id="PF00480">
    <property type="entry name" value="ROK"/>
    <property type="match status" value="1"/>
</dbReference>
<keyword evidence="10" id="KW-1185">Reference proteome</keyword>
<dbReference type="PANTHER" id="PTHR18964:SF149">
    <property type="entry name" value="BIFUNCTIONAL UDP-N-ACETYLGLUCOSAMINE 2-EPIMERASE_N-ACETYLMANNOSAMINE KINASE"/>
    <property type="match status" value="1"/>
</dbReference>
<evidence type="ECO:0000313" key="9">
    <source>
        <dbReference type="EMBL" id="GGA44903.1"/>
    </source>
</evidence>
<dbReference type="InterPro" id="IPR000600">
    <property type="entry name" value="ROK"/>
</dbReference>
<dbReference type="InterPro" id="IPR004654">
    <property type="entry name" value="ROK_glcA"/>
</dbReference>
<keyword evidence="6" id="KW-0418">Kinase</keyword>
<dbReference type="SUPFAM" id="SSF53067">
    <property type="entry name" value="Actin-like ATPase domain"/>
    <property type="match status" value="1"/>
</dbReference>
<dbReference type="Gene3D" id="3.30.420.40">
    <property type="match status" value="2"/>
</dbReference>
<reference evidence="10" key="1">
    <citation type="journal article" date="2019" name="Int. J. Syst. Evol. Microbiol.">
        <title>The Global Catalogue of Microorganisms (GCM) 10K type strain sequencing project: providing services to taxonomists for standard genome sequencing and annotation.</title>
        <authorList>
            <consortium name="The Broad Institute Genomics Platform"/>
            <consortium name="The Broad Institute Genome Sequencing Center for Infectious Disease"/>
            <person name="Wu L."/>
            <person name="Ma J."/>
        </authorList>
    </citation>
    <scope>NUCLEOTIDE SEQUENCE [LARGE SCALE GENOMIC DNA]</scope>
    <source>
        <strain evidence="10">CGMCC 1.12404</strain>
    </source>
</reference>
<evidence type="ECO:0000256" key="2">
    <source>
        <dbReference type="ARBA" id="ARBA00012323"/>
    </source>
</evidence>
<comment type="caution">
    <text evidence="9">The sequence shown here is derived from an EMBL/GenBank/DDBJ whole genome shotgun (WGS) entry which is preliminary data.</text>
</comment>
<evidence type="ECO:0000256" key="5">
    <source>
        <dbReference type="ARBA" id="ARBA00022741"/>
    </source>
</evidence>
<dbReference type="RefSeq" id="WP_188432014.1">
    <property type="nucleotide sequence ID" value="NZ_BMEX01000005.1"/>
</dbReference>
<evidence type="ECO:0000256" key="7">
    <source>
        <dbReference type="ARBA" id="ARBA00022840"/>
    </source>
</evidence>
<name>A0ABQ1GJI5_9BACL</name>
<organism evidence="9 10">
    <name type="scientific">Kroppenstedtia guangzhouensis</name>
    <dbReference type="NCBI Taxonomy" id="1274356"/>
    <lineage>
        <taxon>Bacteria</taxon>
        <taxon>Bacillati</taxon>
        <taxon>Bacillota</taxon>
        <taxon>Bacilli</taxon>
        <taxon>Bacillales</taxon>
        <taxon>Thermoactinomycetaceae</taxon>
        <taxon>Kroppenstedtia</taxon>
    </lineage>
</organism>
<dbReference type="InterPro" id="IPR043129">
    <property type="entry name" value="ATPase_NBD"/>
</dbReference>
<keyword evidence="4" id="KW-0808">Transferase</keyword>
<dbReference type="InterPro" id="IPR049874">
    <property type="entry name" value="ROK_cs"/>
</dbReference>
<evidence type="ECO:0000256" key="3">
    <source>
        <dbReference type="ARBA" id="ARBA00014701"/>
    </source>
</evidence>
<sequence>MGKNFIGIDMGGTSIKLGITDETGRLLYKHEMPTRPEEGAEAGVERMAAGVRRLAESAGVFWKDVKGLGLGAPGFLDQAEGKIFRLTNIPWENVPIREWLQNLLGIPVVIDNDANVAALGEVWRGAGAGMTDMVLITLGTGVGGGVIAGGRLIRGVGGMAGEIGHIPVEPGGVPCGCGRQGCLETISSATGWVRLARAAVEAGRVTSLESSVEAGTITPRDIVNAAQEGDLVALEVIDSAADALARVMAILTVVNNPAAFVIGGGVSGAGETLFTPLREAYTRHALPDAARDVQIIPARLGNDAGMIGAAGLTAKGTMLG</sequence>
<dbReference type="NCBIfam" id="TIGR00744">
    <property type="entry name" value="ROK_glcA_fam"/>
    <property type="match status" value="1"/>
</dbReference>
<keyword evidence="5" id="KW-0547">Nucleotide-binding</keyword>
<dbReference type="EMBL" id="BMEX01000005">
    <property type="protein sequence ID" value="GGA44903.1"/>
    <property type="molecule type" value="Genomic_DNA"/>
</dbReference>
<comment type="similarity">
    <text evidence="1">Belongs to the ROK (NagC/XylR) family.</text>
</comment>
<proteinExistence type="inferred from homology"/>